<proteinExistence type="inferred from homology"/>
<evidence type="ECO:0000256" key="6">
    <source>
        <dbReference type="ARBA" id="ARBA00022679"/>
    </source>
</evidence>
<dbReference type="InterPro" id="IPR006638">
    <property type="entry name" value="Elp3/MiaA/NifB-like_rSAM"/>
</dbReference>
<evidence type="ECO:0000259" key="17">
    <source>
        <dbReference type="PROSITE" id="PS51918"/>
    </source>
</evidence>
<sequence>MSDILQEANPSSISECCGDNLDPRTPGVCFVTLGCKVNQTESEALGQLFRNNGYKVVSTTEKADVVVVNTCTVTNTGDAKSRQTIRRMVKAHPDAFVVVMGCYAQTAPGEILDIEGVDLVLGTQDRGKILEWIDQVRREQQPKSSVHTIWDAKEFEELPLIEEESRTRATLKIQEGCNKFCTYCIIPYARGPVRSRIPENALSEAEKLVAAGYKEIVLTGIHTGSYGEDLGEDWNLARLVKEIAQVKGLHRLRLSSIEPMEFTPELIEIIITTPTVCPHLHIPLQCGSDAILTRMKRPYTVSEFKELIHRLQGLLPGIAITTDVIVGFPGETEENFQESLETVRSCGFSGVHVFPYSKRKGTPAAKYPDQLSNKIKEQRVKDLMKVAKESHEEYVNQFLGQAIEVLVEWVNSEGIATGHTRNYLQVHLPPREGKPWESGELVECVLEESYLRLP</sequence>
<dbReference type="InterPro" id="IPR038135">
    <property type="entry name" value="Methylthiotransferase_N_sf"/>
</dbReference>
<dbReference type="Gene3D" id="3.80.30.20">
    <property type="entry name" value="tm_1862 like domain"/>
    <property type="match status" value="1"/>
</dbReference>
<protein>
    <recommendedName>
        <fullName evidence="15">Threonylcarbamoyladenosine tRNA methylthiotransferase MtaB</fullName>
        <ecNumber evidence="3">2.8.4.5</ecNumber>
    </recommendedName>
    <alternativeName>
        <fullName evidence="12">tRNA-t(6)A37 methylthiotransferase</fullName>
    </alternativeName>
</protein>
<dbReference type="STRING" id="871963.Desdi_3008"/>
<keyword evidence="7" id="KW-0949">S-adenosyl-L-methionine</keyword>
<evidence type="ECO:0000256" key="4">
    <source>
        <dbReference type="ARBA" id="ARBA00022485"/>
    </source>
</evidence>
<dbReference type="CDD" id="cd01335">
    <property type="entry name" value="Radical_SAM"/>
    <property type="match status" value="1"/>
</dbReference>
<dbReference type="KEGG" id="ddl:Desdi_3008"/>
<gene>
    <name evidence="18" type="ordered locus">Desdi_3008</name>
</gene>
<comment type="cofactor">
    <cofactor evidence="1">
        <name>[4Fe-4S] cluster</name>
        <dbReference type="ChEBI" id="CHEBI:49883"/>
    </cofactor>
</comment>
<dbReference type="PROSITE" id="PS01278">
    <property type="entry name" value="MTTASE_RADICAL"/>
    <property type="match status" value="1"/>
</dbReference>
<dbReference type="PROSITE" id="PS51918">
    <property type="entry name" value="RADICAL_SAM"/>
    <property type="match status" value="1"/>
</dbReference>
<dbReference type="RefSeq" id="WP_015263374.1">
    <property type="nucleotide sequence ID" value="NC_019903.1"/>
</dbReference>
<dbReference type="eggNOG" id="COG0621">
    <property type="taxonomic scope" value="Bacteria"/>
</dbReference>
<dbReference type="FunFam" id="3.80.30.20:FF:000001">
    <property type="entry name" value="tRNA-2-methylthio-N(6)-dimethylallyladenosine synthase 2"/>
    <property type="match status" value="1"/>
</dbReference>
<dbReference type="InterPro" id="IPR007197">
    <property type="entry name" value="rSAM"/>
</dbReference>
<dbReference type="SFLD" id="SFLDG01082">
    <property type="entry name" value="B12-binding_domain_containing"/>
    <property type="match status" value="1"/>
</dbReference>
<dbReference type="PANTHER" id="PTHR11918:SF45">
    <property type="entry name" value="THREONYLCARBAMOYLADENOSINE TRNA METHYLTHIOTRANSFERASE"/>
    <property type="match status" value="1"/>
</dbReference>
<dbReference type="OrthoDB" id="9805215at2"/>
<keyword evidence="19" id="KW-1185">Reference proteome</keyword>
<dbReference type="PROSITE" id="PS51449">
    <property type="entry name" value="MTTASE_N"/>
    <property type="match status" value="1"/>
</dbReference>
<keyword evidence="6" id="KW-0808">Transferase</keyword>
<evidence type="ECO:0000313" key="18">
    <source>
        <dbReference type="EMBL" id="AGA70413.1"/>
    </source>
</evidence>
<comment type="similarity">
    <text evidence="14">Belongs to the methylthiotransferase family. MtaB subfamily.</text>
</comment>
<evidence type="ECO:0000256" key="2">
    <source>
        <dbReference type="ARBA" id="ARBA00002399"/>
    </source>
</evidence>
<evidence type="ECO:0000259" key="16">
    <source>
        <dbReference type="PROSITE" id="PS51449"/>
    </source>
</evidence>
<dbReference type="InterPro" id="IPR034557">
    <property type="entry name" value="ThrcA_tRNA_MEthiotransferase"/>
</dbReference>
<dbReference type="GO" id="GO:0051539">
    <property type="term" value="F:4 iron, 4 sulfur cluster binding"/>
    <property type="evidence" value="ECO:0007669"/>
    <property type="project" value="UniProtKB-KW"/>
</dbReference>
<dbReference type="SFLD" id="SFLDS00029">
    <property type="entry name" value="Radical_SAM"/>
    <property type="match status" value="1"/>
</dbReference>
<dbReference type="FunFam" id="3.40.50.12160:FF:000004">
    <property type="entry name" value="Threonylcarbamoyladenosine tRNA methylthiotransferase MtaB"/>
    <property type="match status" value="1"/>
</dbReference>
<feature type="domain" description="MTTase N-terminal" evidence="16">
    <location>
        <begin position="26"/>
        <end position="138"/>
    </location>
</feature>
<dbReference type="Proteomes" id="UP000010797">
    <property type="component" value="Chromosome"/>
</dbReference>
<dbReference type="InterPro" id="IPR013848">
    <property type="entry name" value="Methylthiotransferase_N"/>
</dbReference>
<evidence type="ECO:0000256" key="5">
    <source>
        <dbReference type="ARBA" id="ARBA00022490"/>
    </source>
</evidence>
<comment type="catalytic activity">
    <reaction evidence="13">
        <text>N(6)-L-threonylcarbamoyladenosine(37) in tRNA + (sulfur carrier)-SH + AH2 + 2 S-adenosyl-L-methionine = 2-methylsulfanyl-N(6)-L-threonylcarbamoyladenosine(37) in tRNA + (sulfur carrier)-H + 5'-deoxyadenosine + L-methionine + A + S-adenosyl-L-homocysteine + 2 H(+)</text>
        <dbReference type="Rhea" id="RHEA:37075"/>
        <dbReference type="Rhea" id="RHEA-COMP:10163"/>
        <dbReference type="Rhea" id="RHEA-COMP:11092"/>
        <dbReference type="Rhea" id="RHEA-COMP:14737"/>
        <dbReference type="Rhea" id="RHEA-COMP:14739"/>
        <dbReference type="ChEBI" id="CHEBI:13193"/>
        <dbReference type="ChEBI" id="CHEBI:15378"/>
        <dbReference type="ChEBI" id="CHEBI:17319"/>
        <dbReference type="ChEBI" id="CHEBI:17499"/>
        <dbReference type="ChEBI" id="CHEBI:29917"/>
        <dbReference type="ChEBI" id="CHEBI:57844"/>
        <dbReference type="ChEBI" id="CHEBI:57856"/>
        <dbReference type="ChEBI" id="CHEBI:59789"/>
        <dbReference type="ChEBI" id="CHEBI:64428"/>
        <dbReference type="ChEBI" id="CHEBI:74418"/>
        <dbReference type="ChEBI" id="CHEBI:74420"/>
        <dbReference type="EC" id="2.8.4.5"/>
    </reaction>
</comment>
<dbReference type="NCBIfam" id="TIGR00089">
    <property type="entry name" value="MiaB/RimO family radical SAM methylthiotransferase"/>
    <property type="match status" value="1"/>
</dbReference>
<evidence type="ECO:0000256" key="9">
    <source>
        <dbReference type="ARBA" id="ARBA00022723"/>
    </source>
</evidence>
<dbReference type="InterPro" id="IPR023404">
    <property type="entry name" value="rSAM_horseshoe"/>
</dbReference>
<dbReference type="EMBL" id="CP003344">
    <property type="protein sequence ID" value="AGA70413.1"/>
    <property type="molecule type" value="Genomic_DNA"/>
</dbReference>
<comment type="function">
    <text evidence="2">Catalyzes the methylthiolation of N6-threonylcarbamoyladenosine (t(6)A), leading to the formation of 2-methylthio-N6-threonylcarbamoyladenosine (ms(2)t(6)A) at position 37 in tRNAs that read codons beginning with adenine.</text>
</comment>
<name>L0FBU0_DESDL</name>
<dbReference type="InterPro" id="IPR005839">
    <property type="entry name" value="Methylthiotransferase"/>
</dbReference>
<feature type="domain" description="Radical SAM core" evidence="17">
    <location>
        <begin position="163"/>
        <end position="393"/>
    </location>
</feature>
<dbReference type="SFLD" id="SFLDF00295">
    <property type="entry name" value="threonylcarbamoyladenosine_tRN"/>
    <property type="match status" value="1"/>
</dbReference>
<dbReference type="GO" id="GO:0035598">
    <property type="term" value="F:tRNA (N(6)-L-threonylcarbamoyladenosine(37)-C(2))-methylthiotransferase activity"/>
    <property type="evidence" value="ECO:0007669"/>
    <property type="project" value="UniProtKB-EC"/>
</dbReference>
<keyword evidence="9" id="KW-0479">Metal-binding</keyword>
<dbReference type="SMART" id="SM00729">
    <property type="entry name" value="Elp3"/>
    <property type="match status" value="1"/>
</dbReference>
<evidence type="ECO:0000256" key="8">
    <source>
        <dbReference type="ARBA" id="ARBA00022694"/>
    </source>
</evidence>
<dbReference type="InterPro" id="IPR006467">
    <property type="entry name" value="MiaB-like_bact"/>
</dbReference>
<evidence type="ECO:0000256" key="13">
    <source>
        <dbReference type="ARBA" id="ARBA00051661"/>
    </source>
</evidence>
<evidence type="ECO:0000256" key="11">
    <source>
        <dbReference type="ARBA" id="ARBA00023014"/>
    </source>
</evidence>
<evidence type="ECO:0000256" key="7">
    <source>
        <dbReference type="ARBA" id="ARBA00022691"/>
    </source>
</evidence>
<evidence type="ECO:0000313" key="19">
    <source>
        <dbReference type="Proteomes" id="UP000010797"/>
    </source>
</evidence>
<dbReference type="AlphaFoldDB" id="L0FBU0"/>
<dbReference type="SFLD" id="SFLDG01061">
    <property type="entry name" value="methylthiotransferase"/>
    <property type="match status" value="1"/>
</dbReference>
<dbReference type="NCBIfam" id="TIGR01579">
    <property type="entry name" value="MiaB-like-C"/>
    <property type="match status" value="1"/>
</dbReference>
<accession>L0FBU0</accession>
<evidence type="ECO:0000256" key="1">
    <source>
        <dbReference type="ARBA" id="ARBA00001966"/>
    </source>
</evidence>
<dbReference type="Pfam" id="PF00919">
    <property type="entry name" value="UPF0004"/>
    <property type="match status" value="1"/>
</dbReference>
<dbReference type="EC" id="2.8.4.5" evidence="3"/>
<dbReference type="InterPro" id="IPR020612">
    <property type="entry name" value="Methylthiotransferase_CS"/>
</dbReference>
<dbReference type="Pfam" id="PF04055">
    <property type="entry name" value="Radical_SAM"/>
    <property type="match status" value="1"/>
</dbReference>
<dbReference type="HOGENOM" id="CLU_018697_1_0_9"/>
<reference evidence="19" key="1">
    <citation type="submission" date="2012-02" db="EMBL/GenBank/DDBJ databases">
        <title>Complete sequence of Desulfitobacterium dichloroeliminans LMG P-21439.</title>
        <authorList>
            <person name="Lucas S."/>
            <person name="Han J."/>
            <person name="Lapidus A."/>
            <person name="Cheng J.-F."/>
            <person name="Goodwin L."/>
            <person name="Pitluck S."/>
            <person name="Peters L."/>
            <person name="Ovchinnikova G."/>
            <person name="Teshima H."/>
            <person name="Detter J.C."/>
            <person name="Han C."/>
            <person name="Tapia R."/>
            <person name="Land M."/>
            <person name="Hauser L."/>
            <person name="Kyrpides N."/>
            <person name="Ivanova N."/>
            <person name="Pagani I."/>
            <person name="Kruse T."/>
            <person name="de Vos W.M."/>
            <person name="Boon N."/>
            <person name="Smidt H."/>
            <person name="Woyke T."/>
        </authorList>
    </citation>
    <scope>NUCLEOTIDE SEQUENCE [LARGE SCALE GENOMIC DNA]</scope>
    <source>
        <strain evidence="19">LMG P-21439 / DCA1</strain>
    </source>
</reference>
<keyword evidence="10" id="KW-0408">Iron</keyword>
<keyword evidence="11" id="KW-0411">Iron-sulfur</keyword>
<evidence type="ECO:0000256" key="12">
    <source>
        <dbReference type="ARBA" id="ARBA00031213"/>
    </source>
</evidence>
<keyword evidence="8" id="KW-0819">tRNA processing</keyword>
<organism evidence="18 19">
    <name type="scientific">Desulfitobacterium dichloroeliminans (strain LMG P-21439 / DCA1)</name>
    <dbReference type="NCBI Taxonomy" id="871963"/>
    <lineage>
        <taxon>Bacteria</taxon>
        <taxon>Bacillati</taxon>
        <taxon>Bacillota</taxon>
        <taxon>Clostridia</taxon>
        <taxon>Eubacteriales</taxon>
        <taxon>Desulfitobacteriaceae</taxon>
        <taxon>Desulfitobacterium</taxon>
    </lineage>
</organism>
<dbReference type="PANTHER" id="PTHR11918">
    <property type="entry name" value="RADICAL SAM PROTEINS"/>
    <property type="match status" value="1"/>
</dbReference>
<keyword evidence="5" id="KW-0963">Cytoplasm</keyword>
<evidence type="ECO:0000256" key="14">
    <source>
        <dbReference type="ARBA" id="ARBA00061574"/>
    </source>
</evidence>
<evidence type="ECO:0000256" key="10">
    <source>
        <dbReference type="ARBA" id="ARBA00023004"/>
    </source>
</evidence>
<keyword evidence="4" id="KW-0004">4Fe-4S</keyword>
<dbReference type="GO" id="GO:0046872">
    <property type="term" value="F:metal ion binding"/>
    <property type="evidence" value="ECO:0007669"/>
    <property type="project" value="UniProtKB-KW"/>
</dbReference>
<dbReference type="SUPFAM" id="SSF102114">
    <property type="entry name" value="Radical SAM enzymes"/>
    <property type="match status" value="1"/>
</dbReference>
<dbReference type="InterPro" id="IPR058240">
    <property type="entry name" value="rSAM_sf"/>
</dbReference>
<evidence type="ECO:0000256" key="3">
    <source>
        <dbReference type="ARBA" id="ARBA00013273"/>
    </source>
</evidence>
<dbReference type="Gene3D" id="3.40.50.12160">
    <property type="entry name" value="Methylthiotransferase, N-terminal domain"/>
    <property type="match status" value="1"/>
</dbReference>
<evidence type="ECO:0000256" key="15">
    <source>
        <dbReference type="ARBA" id="ARBA00069898"/>
    </source>
</evidence>